<dbReference type="RefSeq" id="WP_189210988.1">
    <property type="nucleotide sequence ID" value="NZ_BMRB01000002.1"/>
</dbReference>
<gene>
    <name evidence="1" type="ORF">GCM10010171_29740</name>
</gene>
<dbReference type="Proteomes" id="UP000660680">
    <property type="component" value="Unassembled WGS sequence"/>
</dbReference>
<comment type="caution">
    <text evidence="1">The sequence shown here is derived from an EMBL/GenBank/DDBJ whole genome shotgun (WGS) entry which is preliminary data.</text>
</comment>
<name>A0A918LDH6_9PSEU</name>
<sequence length="64" mass="7060">MPTPRHLRAQVAKVHRATAATLSLRGDDRPGFWDVRKGITAPAEFRLVGRARGNAAREIAIRAE</sequence>
<evidence type="ECO:0000313" key="1">
    <source>
        <dbReference type="EMBL" id="GGS33563.1"/>
    </source>
</evidence>
<protein>
    <submittedName>
        <fullName evidence="1">Uncharacterized protein</fullName>
    </submittedName>
</protein>
<proteinExistence type="predicted"/>
<organism evidence="1 2">
    <name type="scientific">Actinokineospora fastidiosa</name>
    <dbReference type="NCBI Taxonomy" id="1816"/>
    <lineage>
        <taxon>Bacteria</taxon>
        <taxon>Bacillati</taxon>
        <taxon>Actinomycetota</taxon>
        <taxon>Actinomycetes</taxon>
        <taxon>Pseudonocardiales</taxon>
        <taxon>Pseudonocardiaceae</taxon>
        <taxon>Actinokineospora</taxon>
    </lineage>
</organism>
<keyword evidence="2" id="KW-1185">Reference proteome</keyword>
<dbReference type="AlphaFoldDB" id="A0A918LDH6"/>
<reference evidence="1" key="2">
    <citation type="submission" date="2020-09" db="EMBL/GenBank/DDBJ databases">
        <authorList>
            <person name="Sun Q."/>
            <person name="Ohkuma M."/>
        </authorList>
    </citation>
    <scope>NUCLEOTIDE SEQUENCE</scope>
    <source>
        <strain evidence="1">JCM 3276</strain>
    </source>
</reference>
<reference evidence="1" key="1">
    <citation type="journal article" date="2014" name="Int. J. Syst. Evol. Microbiol.">
        <title>Complete genome sequence of Corynebacterium casei LMG S-19264T (=DSM 44701T), isolated from a smear-ripened cheese.</title>
        <authorList>
            <consortium name="US DOE Joint Genome Institute (JGI-PGF)"/>
            <person name="Walter F."/>
            <person name="Albersmeier A."/>
            <person name="Kalinowski J."/>
            <person name="Ruckert C."/>
        </authorList>
    </citation>
    <scope>NUCLEOTIDE SEQUENCE</scope>
    <source>
        <strain evidence="1">JCM 3276</strain>
    </source>
</reference>
<accession>A0A918LDH6</accession>
<dbReference type="EMBL" id="BMRB01000002">
    <property type="protein sequence ID" value="GGS33563.1"/>
    <property type="molecule type" value="Genomic_DNA"/>
</dbReference>
<evidence type="ECO:0000313" key="2">
    <source>
        <dbReference type="Proteomes" id="UP000660680"/>
    </source>
</evidence>